<protein>
    <recommendedName>
        <fullName evidence="9">ABC transporter domain-containing protein</fullName>
    </recommendedName>
</protein>
<comment type="caution">
    <text evidence="10">The sequence shown here is derived from an EMBL/GenBank/DDBJ whole genome shotgun (WGS) entry which is preliminary data.</text>
</comment>
<evidence type="ECO:0000256" key="8">
    <source>
        <dbReference type="ARBA" id="ARBA00023136"/>
    </source>
</evidence>
<accession>A0A017HLP1</accession>
<dbReference type="Pfam" id="PF00005">
    <property type="entry name" value="ABC_tran"/>
    <property type="match status" value="2"/>
</dbReference>
<evidence type="ECO:0000256" key="1">
    <source>
        <dbReference type="ARBA" id="ARBA00022448"/>
    </source>
</evidence>
<dbReference type="SMART" id="SM00382">
    <property type="entry name" value="AAA"/>
    <property type="match status" value="2"/>
</dbReference>
<dbReference type="InterPro" id="IPR027417">
    <property type="entry name" value="P-loop_NTPase"/>
</dbReference>
<keyword evidence="4" id="KW-0677">Repeat</keyword>
<keyword evidence="7" id="KW-1278">Translocase</keyword>
<dbReference type="Gene3D" id="3.40.50.300">
    <property type="entry name" value="P-loop containing nucleotide triphosphate hydrolases"/>
    <property type="match status" value="2"/>
</dbReference>
<gene>
    <name evidence="10" type="ORF">Rumeso_03371</name>
</gene>
<reference evidence="10 11" key="1">
    <citation type="submission" date="2013-02" db="EMBL/GenBank/DDBJ databases">
        <authorList>
            <person name="Fiebig A."/>
            <person name="Goeker M."/>
            <person name="Klenk H.-P.P."/>
        </authorList>
    </citation>
    <scope>NUCLEOTIDE SEQUENCE [LARGE SCALE GENOMIC DNA]</scope>
    <source>
        <strain evidence="10 11">DSM 19309</strain>
    </source>
</reference>
<evidence type="ECO:0000256" key="2">
    <source>
        <dbReference type="ARBA" id="ARBA00022475"/>
    </source>
</evidence>
<dbReference type="RefSeq" id="WP_037279729.1">
    <property type="nucleotide sequence ID" value="NZ_KK088564.1"/>
</dbReference>
<keyword evidence="2" id="KW-1003">Cell membrane</keyword>
<dbReference type="Proteomes" id="UP000019666">
    <property type="component" value="Unassembled WGS sequence"/>
</dbReference>
<dbReference type="InterPro" id="IPR003439">
    <property type="entry name" value="ABC_transporter-like_ATP-bd"/>
</dbReference>
<dbReference type="PROSITE" id="PS00211">
    <property type="entry name" value="ABC_TRANSPORTER_1"/>
    <property type="match status" value="1"/>
</dbReference>
<feature type="domain" description="ABC transporter" evidence="9">
    <location>
        <begin position="257"/>
        <end position="498"/>
    </location>
</feature>
<evidence type="ECO:0000256" key="3">
    <source>
        <dbReference type="ARBA" id="ARBA00022597"/>
    </source>
</evidence>
<evidence type="ECO:0000256" key="4">
    <source>
        <dbReference type="ARBA" id="ARBA00022737"/>
    </source>
</evidence>
<keyword evidence="1" id="KW-0813">Transport</keyword>
<keyword evidence="11" id="KW-1185">Reference proteome</keyword>
<proteinExistence type="predicted"/>
<dbReference type="GO" id="GO:0005524">
    <property type="term" value="F:ATP binding"/>
    <property type="evidence" value="ECO:0007669"/>
    <property type="project" value="UniProtKB-KW"/>
</dbReference>
<dbReference type="CDD" id="cd03215">
    <property type="entry name" value="ABC_Carb_Monos_II"/>
    <property type="match status" value="1"/>
</dbReference>
<dbReference type="PANTHER" id="PTHR43790">
    <property type="entry name" value="CARBOHYDRATE TRANSPORT ATP-BINDING PROTEIN MG119-RELATED"/>
    <property type="match status" value="1"/>
</dbReference>
<dbReference type="SUPFAM" id="SSF52540">
    <property type="entry name" value="P-loop containing nucleoside triphosphate hydrolases"/>
    <property type="match status" value="2"/>
</dbReference>
<dbReference type="STRING" id="442562.Rumeso_03371"/>
<dbReference type="AlphaFoldDB" id="A0A017HLP1"/>
<keyword evidence="6" id="KW-0067">ATP-binding</keyword>
<feature type="domain" description="ABC transporter" evidence="9">
    <location>
        <begin position="4"/>
        <end position="245"/>
    </location>
</feature>
<evidence type="ECO:0000256" key="5">
    <source>
        <dbReference type="ARBA" id="ARBA00022741"/>
    </source>
</evidence>
<keyword evidence="8" id="KW-0472">Membrane</keyword>
<name>A0A017HLP1_9RHOB</name>
<dbReference type="PANTHER" id="PTHR43790:SF3">
    <property type="entry name" value="D-ALLOSE IMPORT ATP-BINDING PROTEIN ALSA-RELATED"/>
    <property type="match status" value="1"/>
</dbReference>
<dbReference type="CDD" id="cd03216">
    <property type="entry name" value="ABC_Carb_Monos_I"/>
    <property type="match status" value="1"/>
</dbReference>
<organism evidence="10 11">
    <name type="scientific">Rubellimicrobium mesophilum DSM 19309</name>
    <dbReference type="NCBI Taxonomy" id="442562"/>
    <lineage>
        <taxon>Bacteria</taxon>
        <taxon>Pseudomonadati</taxon>
        <taxon>Pseudomonadota</taxon>
        <taxon>Alphaproteobacteria</taxon>
        <taxon>Rhodobacterales</taxon>
        <taxon>Roseobacteraceae</taxon>
        <taxon>Rubellimicrobium</taxon>
    </lineage>
</organism>
<evidence type="ECO:0000313" key="11">
    <source>
        <dbReference type="Proteomes" id="UP000019666"/>
    </source>
</evidence>
<dbReference type="GO" id="GO:0016887">
    <property type="term" value="F:ATP hydrolysis activity"/>
    <property type="evidence" value="ECO:0007669"/>
    <property type="project" value="InterPro"/>
</dbReference>
<evidence type="ECO:0000256" key="6">
    <source>
        <dbReference type="ARBA" id="ARBA00022840"/>
    </source>
</evidence>
<dbReference type="EMBL" id="AOSK01000094">
    <property type="protein sequence ID" value="EYD75043.1"/>
    <property type="molecule type" value="Genomic_DNA"/>
</dbReference>
<sequence>MALLSIRELHKSYGGAPVLSGVSLDLRAGEVHALMGENGAGKSTLIRILAGVTVADRVEARLDGASLGLGTPAEADRAGFRFVHQELNIVPALSVAENIFLGHPMPRRFGAAVDWKRLNARAAEALARFGVRHIDPRAKAGRLGVGDRMLIRLASMLVGGASPARLFVLDEPTAALTHAESDRLFRVIDELARGGAAILYVSHRIDEVMALASRVTVLRDGKVALSAPTAETSRAALIRAMTGREIAEGHPPRLATPRPSVVCRLEDLSSGRLSGLRFDLRAGEVLGVVGLDNAGQSDLLRLLLGEGAPAGGRAEVAGRSLPRSPAEAWRRGIAYVPRERRKEGLMSGRTITANTVLPHLSRLSRHGLARPRREAAEARRVAERLRLRFQHLSQPVRTLSGGNQQKVVLGRATLATPRLLLLEEPTRGVDVGARQDIYAALRGLAAEGCAIVLASTDLPEVLGLADRILILRDGRQAAIVGAAGLDPSSLLALIYGDEEPVPAS</sequence>
<evidence type="ECO:0000256" key="7">
    <source>
        <dbReference type="ARBA" id="ARBA00022967"/>
    </source>
</evidence>
<keyword evidence="3" id="KW-0762">Sugar transport</keyword>
<dbReference type="PROSITE" id="PS50893">
    <property type="entry name" value="ABC_TRANSPORTER_2"/>
    <property type="match status" value="2"/>
</dbReference>
<dbReference type="InterPro" id="IPR017871">
    <property type="entry name" value="ABC_transporter-like_CS"/>
</dbReference>
<dbReference type="InterPro" id="IPR003593">
    <property type="entry name" value="AAA+_ATPase"/>
</dbReference>
<dbReference type="InterPro" id="IPR050107">
    <property type="entry name" value="ABC_carbohydrate_import_ATPase"/>
</dbReference>
<keyword evidence="5" id="KW-0547">Nucleotide-binding</keyword>
<dbReference type="OrthoDB" id="9805029at2"/>
<dbReference type="HOGENOM" id="CLU_000604_92_3_5"/>
<evidence type="ECO:0000313" key="10">
    <source>
        <dbReference type="EMBL" id="EYD75043.1"/>
    </source>
</evidence>
<evidence type="ECO:0000259" key="9">
    <source>
        <dbReference type="PROSITE" id="PS50893"/>
    </source>
</evidence>